<name>A0A523URR7_UNCT6</name>
<evidence type="ECO:0008006" key="3">
    <source>
        <dbReference type="Google" id="ProtNLM"/>
    </source>
</evidence>
<evidence type="ECO:0000313" key="2">
    <source>
        <dbReference type="Proteomes" id="UP000315525"/>
    </source>
</evidence>
<reference evidence="1 2" key="1">
    <citation type="submission" date="2019-03" db="EMBL/GenBank/DDBJ databases">
        <title>Metabolic potential of uncultured bacteria and archaea associated with petroleum seepage in deep-sea sediments.</title>
        <authorList>
            <person name="Dong X."/>
            <person name="Hubert C."/>
        </authorList>
    </citation>
    <scope>NUCLEOTIDE SEQUENCE [LARGE SCALE GENOMIC DNA]</scope>
    <source>
        <strain evidence="1">E44_bin18</strain>
    </source>
</reference>
<accession>A0A523URR7</accession>
<gene>
    <name evidence="1" type="ORF">E3J62_08020</name>
</gene>
<evidence type="ECO:0000313" key="1">
    <source>
        <dbReference type="EMBL" id="TET45247.1"/>
    </source>
</evidence>
<dbReference type="Proteomes" id="UP000315525">
    <property type="component" value="Unassembled WGS sequence"/>
</dbReference>
<dbReference type="EMBL" id="SOJN01000089">
    <property type="protein sequence ID" value="TET45247.1"/>
    <property type="molecule type" value="Genomic_DNA"/>
</dbReference>
<proteinExistence type="predicted"/>
<organism evidence="1 2">
    <name type="scientific">candidate division TA06 bacterium</name>
    <dbReference type="NCBI Taxonomy" id="2250710"/>
    <lineage>
        <taxon>Bacteria</taxon>
        <taxon>Bacteria division TA06</taxon>
    </lineage>
</organism>
<sequence length="353" mass="39199">MSELTTIRKERTIHFPGKVLVEEGDKVEPDTIVVRGVYNLRRLFFVEIADSLQITPAQINDYVLKEEGDDVEEGEILAKKRIFLAETAKRSSPVEGTVERISSTSGHIIIREREMDLEPRKVNVAEELGIQGNEIPRYMKKKVGEAVEKGGAIAELPLTAGFRLKQSISPIYGEIKSMDTETGEVVLQRPHEKIELKAGLPGEVEKVISEKGVIIKTRGYRIQGIIGFGKEAFGEVKCVEKIEDSLEGKIIISKKRIPGEELKLIKEKGARGIVLSESNVADIEELFGEEVYSGVTGKVDRGIVLLLLDGFGEKSMKEENWEFFMSLEGASAYLNGMTQIRAGVIRPELIISS</sequence>
<dbReference type="AlphaFoldDB" id="A0A523URR7"/>
<comment type="caution">
    <text evidence="1">The sequence shown here is derived from an EMBL/GenBank/DDBJ whole genome shotgun (WGS) entry which is preliminary data.</text>
</comment>
<protein>
    <recommendedName>
        <fullName evidence="3">RnfC Barrel sandwich hybrid domain-containing protein</fullName>
    </recommendedName>
</protein>